<proteinExistence type="predicted"/>
<dbReference type="Proteomes" id="UP000467700">
    <property type="component" value="Unassembled WGS sequence"/>
</dbReference>
<keyword evidence="2" id="KW-1185">Reference proteome</keyword>
<evidence type="ECO:0000313" key="1">
    <source>
        <dbReference type="EMBL" id="CAA7269363.1"/>
    </source>
</evidence>
<evidence type="ECO:0000313" key="2">
    <source>
        <dbReference type="Proteomes" id="UP000467700"/>
    </source>
</evidence>
<dbReference type="OrthoDB" id="3043234at2759"/>
<dbReference type="AlphaFoldDB" id="A0A8S0XRB9"/>
<name>A0A8S0XRB9_CYCAE</name>
<dbReference type="EMBL" id="CACVBS010000078">
    <property type="protein sequence ID" value="CAA7269363.1"/>
    <property type="molecule type" value="Genomic_DNA"/>
</dbReference>
<accession>A0A8S0XRB9</accession>
<sequence>MLVVAIRVLASELLDLELMISAMFSGSADGWRQFTQEFTPGGSFDKLTPEQRSRMFILATNDANEGALGSWRVHARFHPNGTANGFSNKARVERNKTELFIEKVCTDEDQLYVMRQVRSDGAAGETAKFRQHLLKAQKARALATRQKQADTERKKREEIACLTAVGLIVDRNVINKMKKDELQDQICIYRMFLQDEVLLEVLLKDIKTRAFKLYAALAALTRNEE</sequence>
<gene>
    <name evidence="1" type="ORF">AAE3_LOCUS11609</name>
</gene>
<comment type="caution">
    <text evidence="1">The sequence shown here is derived from an EMBL/GenBank/DDBJ whole genome shotgun (WGS) entry which is preliminary data.</text>
</comment>
<organism evidence="1 2">
    <name type="scientific">Cyclocybe aegerita</name>
    <name type="common">Black poplar mushroom</name>
    <name type="synonym">Agrocybe aegerita</name>
    <dbReference type="NCBI Taxonomy" id="1973307"/>
    <lineage>
        <taxon>Eukaryota</taxon>
        <taxon>Fungi</taxon>
        <taxon>Dikarya</taxon>
        <taxon>Basidiomycota</taxon>
        <taxon>Agaricomycotina</taxon>
        <taxon>Agaricomycetes</taxon>
        <taxon>Agaricomycetidae</taxon>
        <taxon>Agaricales</taxon>
        <taxon>Agaricineae</taxon>
        <taxon>Bolbitiaceae</taxon>
        <taxon>Cyclocybe</taxon>
    </lineage>
</organism>
<reference evidence="1 2" key="1">
    <citation type="submission" date="2020-01" db="EMBL/GenBank/DDBJ databases">
        <authorList>
            <person name="Gupta K D."/>
        </authorList>
    </citation>
    <scope>NUCLEOTIDE SEQUENCE [LARGE SCALE GENOMIC DNA]</scope>
</reference>
<protein>
    <submittedName>
        <fullName evidence="1">Uncharacterized protein</fullName>
    </submittedName>
</protein>